<dbReference type="InterPro" id="IPR011006">
    <property type="entry name" value="CheY-like_superfamily"/>
</dbReference>
<comment type="subcellular location">
    <subcellularLocation>
        <location evidence="2">Cell membrane</location>
    </subcellularLocation>
</comment>
<keyword evidence="7" id="KW-0902">Two-component regulatory system</keyword>
<dbReference type="SMART" id="SM00448">
    <property type="entry name" value="REC"/>
    <property type="match status" value="1"/>
</dbReference>
<dbReference type="Gene3D" id="3.30.450.20">
    <property type="entry name" value="PAS domain"/>
    <property type="match status" value="1"/>
</dbReference>
<dbReference type="CDD" id="cd16936">
    <property type="entry name" value="HATPase_RsbW-like"/>
    <property type="match status" value="1"/>
</dbReference>
<evidence type="ECO:0000259" key="11">
    <source>
        <dbReference type="PROSITE" id="PS50110"/>
    </source>
</evidence>
<sequence length="910" mass="96389">MVSSASSGPAERPDAGDGGIFAAGGEAGRLMAAYDWSSSPIGPVESWPASLRYAVRTVLVSRFPMVLTWGPEFTQFYNDGYAPMIGAQHPAIGEDIRTTLSAAWDALGPPIAHAMTTLESSWFPALQLLLERAGYREETYFTVTHAPAFGDDGTVAGMNAVCHEVTGQIIGARRQRLLHELAAAGGRVSDEAETVASMCRALDDDRLDVPFAAVYLAGEDAQLRRVAAVGCDLGLLPEVTGTGAAEVLAGIDRLGVTGGPWDDPVTEAVVLPLGIGRDGGPLGVLVVGKSPNLALDEEHRAFHELMGAQFAGAVATARAFEAERRRAESLAELDRAKTTFFSDVSHELRTPLTLLLGPIRDVLDDPAAPLPDGVHEQLSLALRNGQRLQRLVNDLLDFASIEAGRSQPVRVETDIATFTADLAGIFRAAAERAGLRLTVDCPPLGRPAYVDPQMWEKVVVNLLANAVKYTFVGGIDVALRADGERFVLTVTDTGVGIVPEELPRLFQRFHRVPGATARTREGTGIGLALVHELAGLHGGTVSVASEPGTGSTFTVALPFGAADVAGERGAIAPSEAARGEAAIWEEDTSRPAEPAPGARNAEVLVVDDNADMRAYLTRLLGRHWTVRTTANGGEALEAVAERAPDVVLTDVMMPRTDGFELLRRLRGRAETRHIPVIMLTARAGQEASVEGLEAGADDYLAKPFGADELIARVRVALERATGRSAAPANGASPAAARAVGHPVVEGSPAAAPAGVPVPAAPGTRPRPPEPRVPQRSRPGPTTKWRLPSTASSIPALRRRLRAWLEAAGLDEEHTYDVLLAACEAATNAFEHAQDPTQPYFDVTASIDEHQVCISVRDYGQWRERIPSMDRGRGSTLMSVTGEITATPSAEGTTVIITSPRTGRRSATSAG</sequence>
<evidence type="ECO:0000256" key="4">
    <source>
        <dbReference type="ARBA" id="ARBA00022553"/>
    </source>
</evidence>
<evidence type="ECO:0000256" key="5">
    <source>
        <dbReference type="ARBA" id="ARBA00022679"/>
    </source>
</evidence>
<feature type="compositionally biased region" description="Low complexity" evidence="9">
    <location>
        <begin position="745"/>
        <end position="763"/>
    </location>
</feature>
<dbReference type="InterPro" id="IPR005467">
    <property type="entry name" value="His_kinase_dom"/>
</dbReference>
<reference evidence="12 13" key="1">
    <citation type="submission" date="2017-06" db="EMBL/GenBank/DDBJ databases">
        <authorList>
            <person name="Kim H.J."/>
            <person name="Triplett B.A."/>
        </authorList>
    </citation>
    <scope>NUCLEOTIDE SEQUENCE [LARGE SCALE GENOMIC DNA]</scope>
    <source>
        <strain evidence="12 13">DSM 44272</strain>
    </source>
</reference>
<protein>
    <recommendedName>
        <fullName evidence="3">histidine kinase</fullName>
        <ecNumber evidence="3">2.7.13.3</ecNumber>
    </recommendedName>
</protein>
<dbReference type="PROSITE" id="PS50110">
    <property type="entry name" value="RESPONSE_REGULATORY"/>
    <property type="match status" value="1"/>
</dbReference>
<evidence type="ECO:0000256" key="3">
    <source>
        <dbReference type="ARBA" id="ARBA00012438"/>
    </source>
</evidence>
<dbReference type="RefSeq" id="WP_254920453.1">
    <property type="nucleotide sequence ID" value="NZ_FZNO01000006.1"/>
</dbReference>
<evidence type="ECO:0000256" key="8">
    <source>
        <dbReference type="PROSITE-ProRule" id="PRU00169"/>
    </source>
</evidence>
<dbReference type="GO" id="GO:0000155">
    <property type="term" value="F:phosphorelay sensor kinase activity"/>
    <property type="evidence" value="ECO:0007669"/>
    <property type="project" value="InterPro"/>
</dbReference>
<dbReference type="Pfam" id="PF00072">
    <property type="entry name" value="Response_reg"/>
    <property type="match status" value="1"/>
</dbReference>
<dbReference type="Pfam" id="PF13581">
    <property type="entry name" value="HATPase_c_2"/>
    <property type="match status" value="1"/>
</dbReference>
<evidence type="ECO:0000256" key="7">
    <source>
        <dbReference type="ARBA" id="ARBA00023012"/>
    </source>
</evidence>
<dbReference type="Gene3D" id="1.10.287.130">
    <property type="match status" value="1"/>
</dbReference>
<keyword evidence="13" id="KW-1185">Reference proteome</keyword>
<feature type="modified residue" description="4-aspartylphosphate" evidence="8">
    <location>
        <position position="650"/>
    </location>
</feature>
<evidence type="ECO:0000313" key="12">
    <source>
        <dbReference type="EMBL" id="SNR40241.1"/>
    </source>
</evidence>
<dbReference type="InterPro" id="IPR036890">
    <property type="entry name" value="HATPase_C_sf"/>
</dbReference>
<dbReference type="Gene3D" id="3.30.565.10">
    <property type="entry name" value="Histidine kinase-like ATPase, C-terminal domain"/>
    <property type="match status" value="2"/>
</dbReference>
<dbReference type="SUPFAM" id="SSF47384">
    <property type="entry name" value="Homodimeric domain of signal transducing histidine kinase"/>
    <property type="match status" value="1"/>
</dbReference>
<dbReference type="PANTHER" id="PTHR43547:SF2">
    <property type="entry name" value="HYBRID SIGNAL TRANSDUCTION HISTIDINE KINASE C"/>
    <property type="match status" value="1"/>
</dbReference>
<evidence type="ECO:0000256" key="1">
    <source>
        <dbReference type="ARBA" id="ARBA00000085"/>
    </source>
</evidence>
<dbReference type="FunFam" id="3.30.565.10:FF:000006">
    <property type="entry name" value="Sensor histidine kinase WalK"/>
    <property type="match status" value="1"/>
</dbReference>
<dbReference type="PANTHER" id="PTHR43547">
    <property type="entry name" value="TWO-COMPONENT HISTIDINE KINASE"/>
    <property type="match status" value="1"/>
</dbReference>
<evidence type="ECO:0000313" key="13">
    <source>
        <dbReference type="Proteomes" id="UP000198403"/>
    </source>
</evidence>
<dbReference type="SUPFAM" id="SSF55781">
    <property type="entry name" value="GAF domain-like"/>
    <property type="match status" value="1"/>
</dbReference>
<dbReference type="SUPFAM" id="SSF55874">
    <property type="entry name" value="ATPase domain of HSP90 chaperone/DNA topoisomerase II/histidine kinase"/>
    <property type="match status" value="2"/>
</dbReference>
<dbReference type="Pfam" id="PF02518">
    <property type="entry name" value="HATPase_c"/>
    <property type="match status" value="1"/>
</dbReference>
<feature type="domain" description="Response regulatory" evidence="11">
    <location>
        <begin position="602"/>
        <end position="717"/>
    </location>
</feature>
<dbReference type="AlphaFoldDB" id="A0A238W1F8"/>
<dbReference type="EMBL" id="FZNO01000006">
    <property type="protein sequence ID" value="SNR40241.1"/>
    <property type="molecule type" value="Genomic_DNA"/>
</dbReference>
<dbReference type="CDD" id="cd00082">
    <property type="entry name" value="HisKA"/>
    <property type="match status" value="1"/>
</dbReference>
<dbReference type="SMART" id="SM00387">
    <property type="entry name" value="HATPase_c"/>
    <property type="match status" value="1"/>
</dbReference>
<evidence type="ECO:0000256" key="2">
    <source>
        <dbReference type="ARBA" id="ARBA00004236"/>
    </source>
</evidence>
<keyword evidence="5" id="KW-0808">Transferase</keyword>
<dbReference type="SMART" id="SM00388">
    <property type="entry name" value="HisKA"/>
    <property type="match status" value="1"/>
</dbReference>
<dbReference type="Gene3D" id="3.40.50.2300">
    <property type="match status" value="1"/>
</dbReference>
<evidence type="ECO:0000256" key="9">
    <source>
        <dbReference type="SAM" id="MobiDB-lite"/>
    </source>
</evidence>
<dbReference type="InterPro" id="IPR003594">
    <property type="entry name" value="HATPase_dom"/>
</dbReference>
<dbReference type="SUPFAM" id="SSF52172">
    <property type="entry name" value="CheY-like"/>
    <property type="match status" value="1"/>
</dbReference>
<dbReference type="PROSITE" id="PS50109">
    <property type="entry name" value="HIS_KIN"/>
    <property type="match status" value="1"/>
</dbReference>
<feature type="region of interest" description="Disordered" evidence="9">
    <location>
        <begin position="745"/>
        <end position="790"/>
    </location>
</feature>
<name>A0A238W1F8_9ACTN</name>
<keyword evidence="6 12" id="KW-0418">Kinase</keyword>
<dbReference type="PRINTS" id="PR00344">
    <property type="entry name" value="BCTRLSENSOR"/>
</dbReference>
<dbReference type="GO" id="GO:0005886">
    <property type="term" value="C:plasma membrane"/>
    <property type="evidence" value="ECO:0007669"/>
    <property type="project" value="UniProtKB-SubCell"/>
</dbReference>
<organism evidence="12 13">
    <name type="scientific">Blastococcus mobilis</name>
    <dbReference type="NCBI Taxonomy" id="1938746"/>
    <lineage>
        <taxon>Bacteria</taxon>
        <taxon>Bacillati</taxon>
        <taxon>Actinomycetota</taxon>
        <taxon>Actinomycetes</taxon>
        <taxon>Geodermatophilales</taxon>
        <taxon>Geodermatophilaceae</taxon>
        <taxon>Blastococcus</taxon>
    </lineage>
</organism>
<proteinExistence type="predicted"/>
<dbReference type="InterPro" id="IPR036097">
    <property type="entry name" value="HisK_dim/P_sf"/>
</dbReference>
<dbReference type="Proteomes" id="UP000198403">
    <property type="component" value="Unassembled WGS sequence"/>
</dbReference>
<evidence type="ECO:0000259" key="10">
    <source>
        <dbReference type="PROSITE" id="PS50109"/>
    </source>
</evidence>
<dbReference type="InterPro" id="IPR004358">
    <property type="entry name" value="Sig_transdc_His_kin-like_C"/>
</dbReference>
<comment type="catalytic activity">
    <reaction evidence="1">
        <text>ATP + protein L-histidine = ADP + protein N-phospho-L-histidine.</text>
        <dbReference type="EC" id="2.7.13.3"/>
    </reaction>
</comment>
<gene>
    <name evidence="12" type="ORF">SAMN06272737_1068</name>
</gene>
<accession>A0A238W1F8</accession>
<dbReference type="EC" id="2.7.13.3" evidence="3"/>
<feature type="domain" description="Histidine kinase" evidence="10">
    <location>
        <begin position="343"/>
        <end position="561"/>
    </location>
</feature>
<evidence type="ECO:0000256" key="6">
    <source>
        <dbReference type="ARBA" id="ARBA00022777"/>
    </source>
</evidence>
<dbReference type="InterPro" id="IPR001789">
    <property type="entry name" value="Sig_transdc_resp-reg_receiver"/>
</dbReference>
<dbReference type="InterPro" id="IPR003661">
    <property type="entry name" value="HisK_dim/P_dom"/>
</dbReference>
<keyword evidence="4 8" id="KW-0597">Phosphoprotein</keyword>
<dbReference type="Pfam" id="PF00512">
    <property type="entry name" value="HisKA"/>
    <property type="match status" value="1"/>
</dbReference>